<gene>
    <name evidence="1" type="ORF">PGLA2088_LOCUS40184</name>
</gene>
<reference evidence="1" key="1">
    <citation type="submission" date="2021-02" db="EMBL/GenBank/DDBJ databases">
        <authorList>
            <person name="Dougan E. K."/>
            <person name="Rhodes N."/>
            <person name="Thang M."/>
            <person name="Chan C."/>
        </authorList>
    </citation>
    <scope>NUCLEOTIDE SEQUENCE</scope>
</reference>
<evidence type="ECO:0000313" key="2">
    <source>
        <dbReference type="Proteomes" id="UP000626109"/>
    </source>
</evidence>
<feature type="non-terminal residue" evidence="1">
    <location>
        <position position="1"/>
    </location>
</feature>
<protein>
    <submittedName>
        <fullName evidence="1">Uncharacterized protein</fullName>
    </submittedName>
</protein>
<dbReference type="AlphaFoldDB" id="A0A813L1M6"/>
<evidence type="ECO:0000313" key="1">
    <source>
        <dbReference type="EMBL" id="CAE8718642.1"/>
    </source>
</evidence>
<organism evidence="1 2">
    <name type="scientific">Polarella glacialis</name>
    <name type="common">Dinoflagellate</name>
    <dbReference type="NCBI Taxonomy" id="89957"/>
    <lineage>
        <taxon>Eukaryota</taxon>
        <taxon>Sar</taxon>
        <taxon>Alveolata</taxon>
        <taxon>Dinophyceae</taxon>
        <taxon>Suessiales</taxon>
        <taxon>Suessiaceae</taxon>
        <taxon>Polarella</taxon>
    </lineage>
</organism>
<sequence length="678" mass="75338">ASASEEECLPLPVLRRNLAPSGWVSWEMHDTGELRARRTSLIREIPELMKLLLRIQCPGKGNRSDFYNWESKLLGDFAQERDDWAAGPEGRKLRQLYPALDIFQESLRLQSISHALDWFQNELDTLGHRNMLADVHESLLQRARLLEEEWQGSSYSALAARLAQWGLTPGKASGTRHPLGLTFELKIQGAGNKLLASAPEVCDMSESACGVEAVLRDVVAAMQTLPLDVAPLSYFVVDGTLIGLLRHGAAEGTIGEGVDLVDADVEIVLEVQSRAHFVAACSALGLQLSGMGWQQCLFRQQSPTSENREEDPEIRRPIFFCQHRKETQSVSFLYVERRGETLFGSVFETSASGLPADLVHPMGRCLSGSTAAPCPRDPVGFLSRWQKDEYDVHSWCLALPKWSSPERESRGQSHVWMESGLTADHVAELELRWRTLDEQGFSSFTSVWENHPACRAAATDILQSGRFAGVTDKRGARPENDYPYSLSQKLLNFLASAGQGLEAGISVDEDLRLASRSCGVQGSLFNSDYFMHAFRLGSRAYTGLLVSYEQEIFRSGGRSLWTENSLIGFQIFSRLFKARDDLASRSVVFTNSLALVKAELEVYRWTQEASAERLSSTHFLQKLLKQSKASRGFIVHDMLLHGSGDVKWGAAFSAAARQQRISVAVSVIFHFIDASCCG</sequence>
<dbReference type="Proteomes" id="UP000626109">
    <property type="component" value="Unassembled WGS sequence"/>
</dbReference>
<dbReference type="EMBL" id="CAJNNW010033395">
    <property type="protein sequence ID" value="CAE8718642.1"/>
    <property type="molecule type" value="Genomic_DNA"/>
</dbReference>
<name>A0A813L1M6_POLGL</name>
<comment type="caution">
    <text evidence="1">The sequence shown here is derived from an EMBL/GenBank/DDBJ whole genome shotgun (WGS) entry which is preliminary data.</text>
</comment>
<accession>A0A813L1M6</accession>
<proteinExistence type="predicted"/>